<evidence type="ECO:0000313" key="5">
    <source>
        <dbReference type="Proteomes" id="UP001611548"/>
    </source>
</evidence>
<proteinExistence type="predicted"/>
<dbReference type="Gene3D" id="3.40.309.10">
    <property type="entry name" value="Aldehyde Dehydrogenase, Chain A, domain 2"/>
    <property type="match status" value="1"/>
</dbReference>
<name>A0ABW7UP24_9ACTN</name>
<dbReference type="RefSeq" id="WP_055471999.1">
    <property type="nucleotide sequence ID" value="NZ_JBIRWE010000003.1"/>
</dbReference>
<dbReference type="NCBIfam" id="TIGR02288">
    <property type="entry name" value="PaaN_2"/>
    <property type="match status" value="1"/>
</dbReference>
<gene>
    <name evidence="4" type="primary">paaN</name>
    <name evidence="4" type="ORF">ACH429_09725</name>
</gene>
<accession>A0ABW7UP24</accession>
<dbReference type="InterPro" id="IPR011975">
    <property type="entry name" value="PaaN_2"/>
</dbReference>
<dbReference type="InterPro" id="IPR016163">
    <property type="entry name" value="Ald_DH_C"/>
</dbReference>
<feature type="domain" description="Aldehyde dehydrogenase" evidence="3">
    <location>
        <begin position="95"/>
        <end position="476"/>
    </location>
</feature>
<keyword evidence="2" id="KW-0520">NAD</keyword>
<dbReference type="Proteomes" id="UP001611548">
    <property type="component" value="Unassembled WGS sequence"/>
</dbReference>
<evidence type="ECO:0000256" key="1">
    <source>
        <dbReference type="ARBA" id="ARBA00023002"/>
    </source>
</evidence>
<dbReference type="InterPro" id="IPR016161">
    <property type="entry name" value="Ald_DH/histidinol_DH"/>
</dbReference>
<sequence length="564" mass="59821">MATASTAELTPAQLVDQHRPTLDQALETIRTRAYWSPHPEHPKAYGENAAAEGQAAFEALRGKRLGLDQPGTDAWVGGEVSPYGPELGVEYPHPDADVLLPAMRAAMPAWRDAGPEARAMVCLEILSRISARTHEFAHAVMHTSGQAFMMAFQAGGPHAQDRGLEAVAYAYREQVRVPEAADWSKPQGKRDPLNLSKRFTAVPRGVALLIGCNTFPTWNGYSGLFASLATGNAVLVKPHPRAVLPLALTVAVAREVLAEAGFDPNLVALAAERPGEGLAKTLALRPEIRVIDYTGSTAFGDWLEANARQAQVFTEKAGVNTVVVDSTDDYRGMLANLAFSLSLYSGQMCTTPQNLLIPREGITTDAGHKSYDEVVTDLAGAVQGLLGDDARAAALLGAIVNPQVRERLEAAAGLGEVALATRAVAHPDFPGATVRTPVIVKLDGAKPDDEAAFLSECFGPVSFAVAVDSTADAVGLLRRTVRDKGAMTVGAYTTSPEVERLVEEACLEECAQLSLNLTGGVYVNQTAAFSDFHGSGGNPAANSALCDGAFVASRFRMVEVRRQA</sequence>
<evidence type="ECO:0000256" key="2">
    <source>
        <dbReference type="ARBA" id="ARBA00023027"/>
    </source>
</evidence>
<protein>
    <submittedName>
        <fullName evidence="4">Phenylacetic acid degradation protein PaaN</fullName>
    </submittedName>
</protein>
<dbReference type="Gene3D" id="3.40.605.10">
    <property type="entry name" value="Aldehyde Dehydrogenase, Chain A, domain 1"/>
    <property type="match status" value="1"/>
</dbReference>
<dbReference type="SUPFAM" id="SSF53720">
    <property type="entry name" value="ALDH-like"/>
    <property type="match status" value="1"/>
</dbReference>
<dbReference type="PANTHER" id="PTHR42862">
    <property type="entry name" value="DELTA-1-PYRROLINE-5-CARBOXYLATE DEHYDROGENASE 1, ISOFORM A-RELATED"/>
    <property type="match status" value="1"/>
</dbReference>
<organism evidence="4 5">
    <name type="scientific">Streptomyces pathocidini</name>
    <dbReference type="NCBI Taxonomy" id="1650571"/>
    <lineage>
        <taxon>Bacteria</taxon>
        <taxon>Bacillati</taxon>
        <taxon>Actinomycetota</taxon>
        <taxon>Actinomycetes</taxon>
        <taxon>Kitasatosporales</taxon>
        <taxon>Streptomycetaceae</taxon>
        <taxon>Streptomyces</taxon>
    </lineage>
</organism>
<keyword evidence="5" id="KW-1185">Reference proteome</keyword>
<dbReference type="InterPro" id="IPR016162">
    <property type="entry name" value="Ald_DH_N"/>
</dbReference>
<reference evidence="4 5" key="1">
    <citation type="submission" date="2024-10" db="EMBL/GenBank/DDBJ databases">
        <title>The Natural Products Discovery Center: Release of the First 8490 Sequenced Strains for Exploring Actinobacteria Biosynthetic Diversity.</title>
        <authorList>
            <person name="Kalkreuter E."/>
            <person name="Kautsar S.A."/>
            <person name="Yang D."/>
            <person name="Bader C.D."/>
            <person name="Teijaro C.N."/>
            <person name="Fluegel L."/>
            <person name="Davis C.M."/>
            <person name="Simpson J.R."/>
            <person name="Lauterbach L."/>
            <person name="Steele A.D."/>
            <person name="Gui C."/>
            <person name="Meng S."/>
            <person name="Li G."/>
            <person name="Viehrig K."/>
            <person name="Ye F."/>
            <person name="Su P."/>
            <person name="Kiefer A.F."/>
            <person name="Nichols A."/>
            <person name="Cepeda A.J."/>
            <person name="Yan W."/>
            <person name="Fan B."/>
            <person name="Jiang Y."/>
            <person name="Adhikari A."/>
            <person name="Zheng C.-J."/>
            <person name="Schuster L."/>
            <person name="Cowan T.M."/>
            <person name="Smanski M.J."/>
            <person name="Chevrette M.G."/>
            <person name="De Carvalho L.P.S."/>
            <person name="Shen B."/>
        </authorList>
    </citation>
    <scope>NUCLEOTIDE SEQUENCE [LARGE SCALE GENOMIC DNA]</scope>
    <source>
        <strain evidence="4 5">NPDC020327</strain>
    </source>
</reference>
<comment type="caution">
    <text evidence="4">The sequence shown here is derived from an EMBL/GenBank/DDBJ whole genome shotgun (WGS) entry which is preliminary data.</text>
</comment>
<evidence type="ECO:0000313" key="4">
    <source>
        <dbReference type="EMBL" id="MFI1964388.1"/>
    </source>
</evidence>
<dbReference type="InterPro" id="IPR015590">
    <property type="entry name" value="Aldehyde_DH_dom"/>
</dbReference>
<dbReference type="Pfam" id="PF00171">
    <property type="entry name" value="Aldedh"/>
    <property type="match status" value="1"/>
</dbReference>
<dbReference type="PANTHER" id="PTHR42862:SF1">
    <property type="entry name" value="DELTA-1-PYRROLINE-5-CARBOXYLATE DEHYDROGENASE 2, ISOFORM A-RELATED"/>
    <property type="match status" value="1"/>
</dbReference>
<evidence type="ECO:0000259" key="3">
    <source>
        <dbReference type="Pfam" id="PF00171"/>
    </source>
</evidence>
<dbReference type="InterPro" id="IPR050485">
    <property type="entry name" value="Proline_metab_enzyme"/>
</dbReference>
<dbReference type="EMBL" id="JBIRWE010000003">
    <property type="protein sequence ID" value="MFI1964388.1"/>
    <property type="molecule type" value="Genomic_DNA"/>
</dbReference>
<keyword evidence="1" id="KW-0560">Oxidoreductase</keyword>